<evidence type="ECO:0000313" key="2">
    <source>
        <dbReference type="Proteomes" id="UP001161388"/>
    </source>
</evidence>
<comment type="caution">
    <text evidence="1">The sequence shown here is derived from an EMBL/GenBank/DDBJ whole genome shotgun (WGS) entry which is preliminary data.</text>
</comment>
<evidence type="ECO:0000313" key="1">
    <source>
        <dbReference type="EMBL" id="GLQ28730.1"/>
    </source>
</evidence>
<keyword evidence="2" id="KW-1185">Reference proteome</keyword>
<protein>
    <recommendedName>
        <fullName evidence="3">Orotidine 5-phosphate decarboxylase</fullName>
    </recommendedName>
</protein>
<proteinExistence type="predicted"/>
<reference evidence="1" key="2">
    <citation type="submission" date="2023-01" db="EMBL/GenBank/DDBJ databases">
        <title>Draft genome sequence of Sulfitobacter pacificus strain NBRC 109915.</title>
        <authorList>
            <person name="Sun Q."/>
            <person name="Mori K."/>
        </authorList>
    </citation>
    <scope>NUCLEOTIDE SEQUENCE</scope>
    <source>
        <strain evidence="1">NBRC 109915</strain>
    </source>
</reference>
<evidence type="ECO:0008006" key="3">
    <source>
        <dbReference type="Google" id="ProtNLM"/>
    </source>
</evidence>
<name>A0ABQ5VNM5_9RHOB</name>
<dbReference type="RefSeq" id="WP_284375359.1">
    <property type="nucleotide sequence ID" value="NZ_BSNL01000001.1"/>
</dbReference>
<dbReference type="Proteomes" id="UP001161388">
    <property type="component" value="Unassembled WGS sequence"/>
</dbReference>
<gene>
    <name evidence="1" type="ORF">GCM10007927_35330</name>
</gene>
<sequence length="104" mass="11587">MFTSPIQLTDVRYNAAEQQFEAAVRVLDRGGRRSYACAIKAPISMSFEQAAEGLAKQALRRHRNRGGMFSHLSPSGFARRGGRRAFDSKRWLEDVMAQPLTSAA</sequence>
<reference evidence="1" key="1">
    <citation type="journal article" date="2014" name="Int. J. Syst. Evol. Microbiol.">
        <title>Complete genome of a new Firmicutes species belonging to the dominant human colonic microbiota ('Ruminococcus bicirculans') reveals two chromosomes and a selective capacity to utilize plant glucans.</title>
        <authorList>
            <consortium name="NISC Comparative Sequencing Program"/>
            <person name="Wegmann U."/>
            <person name="Louis P."/>
            <person name="Goesmann A."/>
            <person name="Henrissat B."/>
            <person name="Duncan S.H."/>
            <person name="Flint H.J."/>
        </authorList>
    </citation>
    <scope>NUCLEOTIDE SEQUENCE</scope>
    <source>
        <strain evidence="1">NBRC 109915</strain>
    </source>
</reference>
<accession>A0ABQ5VNM5</accession>
<organism evidence="1 2">
    <name type="scientific">Sulfitobacter pacificus</name>
    <dbReference type="NCBI Taxonomy" id="1499314"/>
    <lineage>
        <taxon>Bacteria</taxon>
        <taxon>Pseudomonadati</taxon>
        <taxon>Pseudomonadota</taxon>
        <taxon>Alphaproteobacteria</taxon>
        <taxon>Rhodobacterales</taxon>
        <taxon>Roseobacteraceae</taxon>
        <taxon>Sulfitobacter</taxon>
    </lineage>
</organism>
<dbReference type="EMBL" id="BSNL01000001">
    <property type="protein sequence ID" value="GLQ28730.1"/>
    <property type="molecule type" value="Genomic_DNA"/>
</dbReference>